<feature type="non-terminal residue" evidence="2">
    <location>
        <position position="1"/>
    </location>
</feature>
<proteinExistence type="predicted"/>
<feature type="region of interest" description="Disordered" evidence="1">
    <location>
        <begin position="108"/>
        <end position="130"/>
    </location>
</feature>
<name>A0A0S7EUH5_9TELE</name>
<sequence length="215" mass="22040">TAASHHGSCSVAALLAGGALPGGRGVPGGGEQRHRARLGRGVAPAVRGGVLSPPGLRPGLALPGPLLCAELPAGADCRPRVRPGADSVLAFLQRPARSLLRSLRRPARFGRTRGPGGDQEALKGPVLFDGPKPTWSDPAAPEADWFWSEFNQSQEADPGGAESDSNLTGTGTADQEEPRYRWTRTTEPAGAAAAARTTGSQTAELPAPDSAPTGH</sequence>
<dbReference type="AlphaFoldDB" id="A0A0S7EUH5"/>
<feature type="compositionally biased region" description="Low complexity" evidence="1">
    <location>
        <begin position="183"/>
        <end position="203"/>
    </location>
</feature>
<evidence type="ECO:0000313" key="2">
    <source>
        <dbReference type="EMBL" id="JAO05949.1"/>
    </source>
</evidence>
<gene>
    <name evidence="2" type="primary">PPUP8252</name>
</gene>
<evidence type="ECO:0000256" key="1">
    <source>
        <dbReference type="SAM" id="MobiDB-lite"/>
    </source>
</evidence>
<reference evidence="2" key="1">
    <citation type="submission" date="2014-12" db="EMBL/GenBank/DDBJ databases">
        <title>Parallel Evolution in Life History Adaptation Evident in the Tissue-Specific Poeciliopsis prolifica transcriptome.</title>
        <authorList>
            <person name="Jue N.K."/>
            <person name="Foley R.J."/>
            <person name="Obergfell C."/>
            <person name="Reznick D.N."/>
            <person name="O'Neill R.J."/>
            <person name="O'Neill M.J."/>
        </authorList>
    </citation>
    <scope>NUCLEOTIDE SEQUENCE</scope>
</reference>
<feature type="compositionally biased region" description="Polar residues" evidence="1">
    <location>
        <begin position="163"/>
        <end position="173"/>
    </location>
</feature>
<dbReference type="EMBL" id="GBYX01475728">
    <property type="protein sequence ID" value="JAO05949.1"/>
    <property type="molecule type" value="Transcribed_RNA"/>
</dbReference>
<protein>
    <submittedName>
        <fullName evidence="2">PPUP8252</fullName>
    </submittedName>
</protein>
<feature type="non-terminal residue" evidence="2">
    <location>
        <position position="215"/>
    </location>
</feature>
<organism evidence="2">
    <name type="scientific">Poeciliopsis prolifica</name>
    <name type="common">blackstripe livebearer</name>
    <dbReference type="NCBI Taxonomy" id="188132"/>
    <lineage>
        <taxon>Eukaryota</taxon>
        <taxon>Metazoa</taxon>
        <taxon>Chordata</taxon>
        <taxon>Craniata</taxon>
        <taxon>Vertebrata</taxon>
        <taxon>Euteleostomi</taxon>
        <taxon>Actinopterygii</taxon>
        <taxon>Neopterygii</taxon>
        <taxon>Teleostei</taxon>
        <taxon>Neoteleostei</taxon>
        <taxon>Acanthomorphata</taxon>
        <taxon>Ovalentaria</taxon>
        <taxon>Atherinomorphae</taxon>
        <taxon>Cyprinodontiformes</taxon>
        <taxon>Poeciliidae</taxon>
        <taxon>Poeciliinae</taxon>
        <taxon>Poeciliopsis</taxon>
    </lineage>
</organism>
<accession>A0A0S7EUH5</accession>
<feature type="region of interest" description="Disordered" evidence="1">
    <location>
        <begin position="149"/>
        <end position="215"/>
    </location>
</feature>